<dbReference type="RefSeq" id="WP_260796587.1">
    <property type="nucleotide sequence ID" value="NZ_CP093313.1"/>
</dbReference>
<dbReference type="Proteomes" id="UP001059380">
    <property type="component" value="Chromosome"/>
</dbReference>
<dbReference type="SUPFAM" id="SSF53756">
    <property type="entry name" value="UDP-Glycosyltransferase/glycogen phosphorylase"/>
    <property type="match status" value="1"/>
</dbReference>
<keyword evidence="2" id="KW-0328">Glycosyltransferase</keyword>
<evidence type="ECO:0000259" key="1">
    <source>
        <dbReference type="Pfam" id="PF13524"/>
    </source>
</evidence>
<sequence>MKIFAFGSSIVSSYWNGAATYYRGCYKYLARRGHSVTFAEPDAYGRQQHRDSGDFSYVESVVYRPTIDVAAMLERAAEADVVVKHSGIGADDELLEALVSEMGAERPVFFWDVDSPATLARMRANAGDPFRQAVPKFDAILSYGGGPASRDGYLQFGARAYYSIYNGLDLETHHPVDPDAALRCDVAFLGNRLPDREARVEELFLRAAELASGASFILGGEGWGDKALPKNVRWIGHVPTDDHNRVNCSAGMVMNINRASMADSGFSPPTRVFEVAGAGACLLCDDWPGIDDCFEPGTEILVIRRAEDVVQALRKYDEKARKKIGTAFRERALRDHTYDLRAAQAEHAFIESLERRSGVERAFPTAERVEQPA</sequence>
<dbReference type="EC" id="2.4.-.-" evidence="2"/>
<keyword evidence="2" id="KW-0808">Transferase</keyword>
<proteinExistence type="predicted"/>
<evidence type="ECO:0000313" key="2">
    <source>
        <dbReference type="EMBL" id="UWZ86948.1"/>
    </source>
</evidence>
<protein>
    <submittedName>
        <fullName evidence="2">Glycosyltransferase</fullName>
        <ecNumber evidence="2">2.4.-.-</ecNumber>
    </submittedName>
</protein>
<reference evidence="2" key="1">
    <citation type="submission" date="2021-04" db="EMBL/GenBank/DDBJ databases">
        <title>Phylogenetic analysis of Acidobacteriaceae.</title>
        <authorList>
            <person name="Qiu L."/>
            <person name="Zhang Q."/>
        </authorList>
    </citation>
    <scope>NUCLEOTIDE SEQUENCE</scope>
    <source>
        <strain evidence="2">DSM 25168</strain>
    </source>
</reference>
<evidence type="ECO:0000313" key="3">
    <source>
        <dbReference type="Proteomes" id="UP001059380"/>
    </source>
</evidence>
<dbReference type="Pfam" id="PF13524">
    <property type="entry name" value="Glyco_trans_1_2"/>
    <property type="match status" value="1"/>
</dbReference>
<dbReference type="Gene3D" id="3.40.50.2000">
    <property type="entry name" value="Glycogen Phosphorylase B"/>
    <property type="match status" value="1"/>
</dbReference>
<gene>
    <name evidence="2" type="ORF">MOP44_13590</name>
</gene>
<name>A0A9J7BVQ4_9BACT</name>
<dbReference type="AlphaFoldDB" id="A0A9J7BVQ4"/>
<dbReference type="KEGG" id="orp:MOP44_13590"/>
<dbReference type="GO" id="GO:0016757">
    <property type="term" value="F:glycosyltransferase activity"/>
    <property type="evidence" value="ECO:0007669"/>
    <property type="project" value="UniProtKB-KW"/>
</dbReference>
<feature type="domain" description="Spore protein YkvP/CgeB glycosyl transferase-like" evidence="1">
    <location>
        <begin position="202"/>
        <end position="345"/>
    </location>
</feature>
<keyword evidence="3" id="KW-1185">Reference proteome</keyword>
<dbReference type="EMBL" id="CP093313">
    <property type="protein sequence ID" value="UWZ86948.1"/>
    <property type="molecule type" value="Genomic_DNA"/>
</dbReference>
<organism evidence="2 3">
    <name type="scientific">Occallatibacter riparius</name>
    <dbReference type="NCBI Taxonomy" id="1002689"/>
    <lineage>
        <taxon>Bacteria</taxon>
        <taxon>Pseudomonadati</taxon>
        <taxon>Acidobacteriota</taxon>
        <taxon>Terriglobia</taxon>
        <taxon>Terriglobales</taxon>
        <taxon>Acidobacteriaceae</taxon>
        <taxon>Occallatibacter</taxon>
    </lineage>
</organism>
<accession>A0A9J7BVQ4</accession>
<dbReference type="InterPro" id="IPR055259">
    <property type="entry name" value="YkvP/CgeB_Glyco_trans-like"/>
</dbReference>